<accession>A0ABS6N308</accession>
<reference evidence="2" key="1">
    <citation type="submission" date="2021-06" db="EMBL/GenBank/DDBJ databases">
        <title>Thalassococcus sp. CAU 1522 isolated from sea sand, Republic of Korea.</title>
        <authorList>
            <person name="Kim W."/>
        </authorList>
    </citation>
    <scope>NUCLEOTIDE SEQUENCE</scope>
    <source>
        <strain evidence="2">CAU 1522</strain>
    </source>
</reference>
<comment type="caution">
    <text evidence="2">The sequence shown here is derived from an EMBL/GenBank/DDBJ whole genome shotgun (WGS) entry which is preliminary data.</text>
</comment>
<protein>
    <submittedName>
        <fullName evidence="2">Uncharacterized protein</fullName>
    </submittedName>
</protein>
<gene>
    <name evidence="2" type="ORF">KUH32_01325</name>
</gene>
<organism evidence="2 3">
    <name type="scientific">Thalassococcus arenae</name>
    <dbReference type="NCBI Taxonomy" id="2851652"/>
    <lineage>
        <taxon>Bacteria</taxon>
        <taxon>Pseudomonadati</taxon>
        <taxon>Pseudomonadota</taxon>
        <taxon>Alphaproteobacteria</taxon>
        <taxon>Rhodobacterales</taxon>
        <taxon>Roseobacteraceae</taxon>
        <taxon>Thalassococcus</taxon>
    </lineage>
</organism>
<dbReference type="Proteomes" id="UP001166293">
    <property type="component" value="Unassembled WGS sequence"/>
</dbReference>
<dbReference type="RefSeq" id="WP_217776267.1">
    <property type="nucleotide sequence ID" value="NZ_JAHRWL010000001.1"/>
</dbReference>
<keyword evidence="3" id="KW-1185">Reference proteome</keyword>
<evidence type="ECO:0000256" key="1">
    <source>
        <dbReference type="SAM" id="MobiDB-lite"/>
    </source>
</evidence>
<feature type="compositionally biased region" description="Basic and acidic residues" evidence="1">
    <location>
        <begin position="119"/>
        <end position="129"/>
    </location>
</feature>
<dbReference type="EMBL" id="JAHRWL010000001">
    <property type="protein sequence ID" value="MBV2358402.1"/>
    <property type="molecule type" value="Genomic_DNA"/>
</dbReference>
<proteinExistence type="predicted"/>
<evidence type="ECO:0000313" key="2">
    <source>
        <dbReference type="EMBL" id="MBV2358402.1"/>
    </source>
</evidence>
<sequence>MVFTTFFTCGCSGKACARLVNAPGRLWFRLIGRGGKRGKKHGFQEPNAALGNCMTEAGETEADRSQSAIFPNRTTPDAGHAMRAIQTFQEISLNAQCLIVTPHLFSIGALMIAAHVGTDRTRRRDDDWPRLASTARCSGRTAAAADPIAPRPPR</sequence>
<name>A0ABS6N308_9RHOB</name>
<feature type="region of interest" description="Disordered" evidence="1">
    <location>
        <begin position="119"/>
        <end position="154"/>
    </location>
</feature>
<evidence type="ECO:0000313" key="3">
    <source>
        <dbReference type="Proteomes" id="UP001166293"/>
    </source>
</evidence>